<name>A0A0J9C6J0_9FIRM</name>
<comment type="caution">
    <text evidence="1">The sequence shown here is derived from an EMBL/GenBank/DDBJ whole genome shotgun (WGS) entry which is preliminary data.</text>
</comment>
<gene>
    <name evidence="1" type="ORF">HMPREF9470_02046</name>
</gene>
<evidence type="ECO:0000313" key="1">
    <source>
        <dbReference type="EMBL" id="KMW20031.1"/>
    </source>
</evidence>
<dbReference type="Proteomes" id="UP000037392">
    <property type="component" value="Unassembled WGS sequence"/>
</dbReference>
<protein>
    <submittedName>
        <fullName evidence="1">Uncharacterized protein</fullName>
    </submittedName>
</protein>
<dbReference type="AlphaFoldDB" id="A0A0J9C6J0"/>
<evidence type="ECO:0000313" key="2">
    <source>
        <dbReference type="Proteomes" id="UP000037392"/>
    </source>
</evidence>
<accession>A0A0J9C6J0</accession>
<dbReference type="GeneID" id="93162017"/>
<organism evidence="1 2">
    <name type="scientific">[Clostridium] citroniae WAL-19142</name>
    <dbReference type="NCBI Taxonomy" id="742734"/>
    <lineage>
        <taxon>Bacteria</taxon>
        <taxon>Bacillati</taxon>
        <taxon>Bacillota</taxon>
        <taxon>Clostridia</taxon>
        <taxon>Lachnospirales</taxon>
        <taxon>Lachnospiraceae</taxon>
        <taxon>Enterocloster</taxon>
    </lineage>
</organism>
<dbReference type="EMBL" id="ADLK01000019">
    <property type="protein sequence ID" value="KMW20031.1"/>
    <property type="molecule type" value="Genomic_DNA"/>
</dbReference>
<dbReference type="PATRIC" id="fig|742734.4.peg.2194"/>
<dbReference type="OrthoDB" id="89542at2"/>
<proteinExistence type="predicted"/>
<dbReference type="RefSeq" id="WP_007860384.1">
    <property type="nucleotide sequence ID" value="NZ_KQ235877.1"/>
</dbReference>
<reference evidence="1 2" key="1">
    <citation type="submission" date="2011-04" db="EMBL/GenBank/DDBJ databases">
        <title>The Genome Sequence of Clostridium citroniae WAL-19142.</title>
        <authorList>
            <consortium name="The Broad Institute Genome Sequencing Platform"/>
            <person name="Earl A."/>
            <person name="Ward D."/>
            <person name="Feldgarden M."/>
            <person name="Gevers D."/>
            <person name="Warren Y.A."/>
            <person name="Tyrrell K.L."/>
            <person name="Citron D.M."/>
            <person name="Goldstein E.J."/>
            <person name="Daigneault M."/>
            <person name="Allen-Vercoe E."/>
            <person name="Young S.K."/>
            <person name="Zeng Q."/>
            <person name="Gargeya S."/>
            <person name="Fitzgerald M."/>
            <person name="Haas B."/>
            <person name="Abouelleil A."/>
            <person name="Alvarado L."/>
            <person name="Arachchi H.M."/>
            <person name="Berlin A."/>
            <person name="Brown A."/>
            <person name="Chapman S.B."/>
            <person name="Chen Z."/>
            <person name="Dunbar C."/>
            <person name="Freedman E."/>
            <person name="Gearin G."/>
            <person name="Gellesch M."/>
            <person name="Goldberg J."/>
            <person name="Griggs A."/>
            <person name="Gujja S."/>
            <person name="Heilman E.R."/>
            <person name="Heiman D."/>
            <person name="Howarth C."/>
            <person name="Larson L."/>
            <person name="Lui A."/>
            <person name="MacDonald P.J."/>
            <person name="Mehta T."/>
            <person name="Montmayeur A."/>
            <person name="Murphy C."/>
            <person name="Neiman D."/>
            <person name="Pearson M."/>
            <person name="Priest M."/>
            <person name="Roberts A."/>
            <person name="Saif S."/>
            <person name="Shea T."/>
            <person name="Shenoy N."/>
            <person name="Sisk P."/>
            <person name="Stolte C."/>
            <person name="Sykes S."/>
            <person name="White J."/>
            <person name="Yandava C."/>
            <person name="Wortman J."/>
            <person name="Nusbaum C."/>
            <person name="Birren B."/>
        </authorList>
    </citation>
    <scope>NUCLEOTIDE SEQUENCE [LARGE SCALE GENOMIC DNA]</scope>
    <source>
        <strain evidence="1 2">WAL-19142</strain>
    </source>
</reference>
<sequence>MDLRCFSQPDEKIKLTFYPCSSDMGPGDHCDTCMDTLTVFKTDYTQLLLPYLKSVLPEFDVCWDNRLGREQWNHVIQAMEQDMGKIQFDDTVFDFYTRFAGWITAALELAEGIAVEGNL</sequence>